<dbReference type="AlphaFoldDB" id="A0A6J4JMX9"/>
<evidence type="ECO:0000313" key="2">
    <source>
        <dbReference type="EMBL" id="CAA9282751.1"/>
    </source>
</evidence>
<proteinExistence type="predicted"/>
<sequence>GNTSTGHRAADPCAASDSGGTAGAAGETGHVRGVAAHRRARRAYRRLAGATRGRPAPSGAARGSRGGGRVRWLPQPWLRPAPRRL</sequence>
<feature type="non-terminal residue" evidence="2">
    <location>
        <position position="85"/>
    </location>
</feature>
<protein>
    <submittedName>
        <fullName evidence="2">Uncharacterized protein</fullName>
    </submittedName>
</protein>
<evidence type="ECO:0000256" key="1">
    <source>
        <dbReference type="SAM" id="MobiDB-lite"/>
    </source>
</evidence>
<feature type="compositionally biased region" description="Low complexity" evidence="1">
    <location>
        <begin position="46"/>
        <end position="63"/>
    </location>
</feature>
<feature type="non-terminal residue" evidence="2">
    <location>
        <position position="1"/>
    </location>
</feature>
<feature type="compositionally biased region" description="Low complexity" evidence="1">
    <location>
        <begin position="14"/>
        <end position="34"/>
    </location>
</feature>
<feature type="compositionally biased region" description="Basic residues" evidence="1">
    <location>
        <begin position="35"/>
        <end position="45"/>
    </location>
</feature>
<feature type="region of interest" description="Disordered" evidence="1">
    <location>
        <begin position="1"/>
        <end position="85"/>
    </location>
</feature>
<organism evidence="2">
    <name type="scientific">uncultured Chloroflexota bacterium</name>
    <dbReference type="NCBI Taxonomy" id="166587"/>
    <lineage>
        <taxon>Bacteria</taxon>
        <taxon>Bacillati</taxon>
        <taxon>Chloroflexota</taxon>
        <taxon>environmental samples</taxon>
    </lineage>
</organism>
<accession>A0A6J4JMX9</accession>
<dbReference type="EMBL" id="CADCTC010000211">
    <property type="protein sequence ID" value="CAA9282751.1"/>
    <property type="molecule type" value="Genomic_DNA"/>
</dbReference>
<gene>
    <name evidence="2" type="ORF">AVDCRST_MAG77-3939</name>
</gene>
<name>A0A6J4JMX9_9CHLR</name>
<reference evidence="2" key="1">
    <citation type="submission" date="2020-02" db="EMBL/GenBank/DDBJ databases">
        <authorList>
            <person name="Meier V. D."/>
        </authorList>
    </citation>
    <scope>NUCLEOTIDE SEQUENCE</scope>
    <source>
        <strain evidence="2">AVDCRST_MAG77</strain>
    </source>
</reference>